<accession>A0ABP6XVY3</accession>
<dbReference type="Proteomes" id="UP001500689">
    <property type="component" value="Unassembled WGS sequence"/>
</dbReference>
<evidence type="ECO:0000313" key="2">
    <source>
        <dbReference type="Proteomes" id="UP001500689"/>
    </source>
</evidence>
<name>A0ABP6XVY3_9PSEU</name>
<sequence>MRDLTTGLHPAPDLVTDEVDTAGQEARRRKAALAVASRAKNAEECAQLLDMLGLHTNGGSRTEVA</sequence>
<gene>
    <name evidence="1" type="ORF">GCM10022222_66700</name>
</gene>
<comment type="caution">
    <text evidence="1">The sequence shown here is derived from an EMBL/GenBank/DDBJ whole genome shotgun (WGS) entry which is preliminary data.</text>
</comment>
<organism evidence="1 2">
    <name type="scientific">Amycolatopsis ultiminotia</name>
    <dbReference type="NCBI Taxonomy" id="543629"/>
    <lineage>
        <taxon>Bacteria</taxon>
        <taxon>Bacillati</taxon>
        <taxon>Actinomycetota</taxon>
        <taxon>Actinomycetes</taxon>
        <taxon>Pseudonocardiales</taxon>
        <taxon>Pseudonocardiaceae</taxon>
        <taxon>Amycolatopsis</taxon>
    </lineage>
</organism>
<evidence type="ECO:0000313" key="1">
    <source>
        <dbReference type="EMBL" id="GAA3573082.1"/>
    </source>
</evidence>
<dbReference type="EMBL" id="BAAAZN010000018">
    <property type="protein sequence ID" value="GAA3573082.1"/>
    <property type="molecule type" value="Genomic_DNA"/>
</dbReference>
<proteinExistence type="predicted"/>
<keyword evidence="2" id="KW-1185">Reference proteome</keyword>
<reference evidence="2" key="1">
    <citation type="journal article" date="2019" name="Int. J. Syst. Evol. Microbiol.">
        <title>The Global Catalogue of Microorganisms (GCM) 10K type strain sequencing project: providing services to taxonomists for standard genome sequencing and annotation.</title>
        <authorList>
            <consortium name="The Broad Institute Genomics Platform"/>
            <consortium name="The Broad Institute Genome Sequencing Center for Infectious Disease"/>
            <person name="Wu L."/>
            <person name="Ma J."/>
        </authorList>
    </citation>
    <scope>NUCLEOTIDE SEQUENCE [LARGE SCALE GENOMIC DNA]</scope>
    <source>
        <strain evidence="2">JCM 16898</strain>
    </source>
</reference>
<protein>
    <submittedName>
        <fullName evidence="1">Uncharacterized protein</fullName>
    </submittedName>
</protein>
<dbReference type="RefSeq" id="WP_344867060.1">
    <property type="nucleotide sequence ID" value="NZ_BAAAZN010000018.1"/>
</dbReference>